<proteinExistence type="predicted"/>
<dbReference type="AlphaFoldDB" id="A0A1U9R2K6"/>
<organism evidence="1 2">
    <name type="scientific">Streptomyces niveus</name>
    <name type="common">Streptomyces spheroides</name>
    <dbReference type="NCBI Taxonomy" id="193462"/>
    <lineage>
        <taxon>Bacteria</taxon>
        <taxon>Bacillati</taxon>
        <taxon>Actinomycetota</taxon>
        <taxon>Actinomycetes</taxon>
        <taxon>Kitasatosporales</taxon>
        <taxon>Streptomycetaceae</taxon>
        <taxon>Streptomyces</taxon>
    </lineage>
</organism>
<name>A0A1U9R2K6_STRNV</name>
<protein>
    <submittedName>
        <fullName evidence="1">Uncharacterized protein</fullName>
    </submittedName>
</protein>
<evidence type="ECO:0000313" key="1">
    <source>
        <dbReference type="EMBL" id="AQU70483.1"/>
    </source>
</evidence>
<dbReference type="EMBL" id="CP018047">
    <property type="protein sequence ID" value="AQU70483.1"/>
    <property type="molecule type" value="Genomic_DNA"/>
</dbReference>
<reference evidence="1 2" key="1">
    <citation type="submission" date="2016-11" db="EMBL/GenBank/DDBJ databases">
        <title>Complete genome sequence of Streptomyces niveus SCSIO 3406.</title>
        <authorList>
            <person name="Zhu Q."/>
            <person name="Cheng W."/>
            <person name="Song Y."/>
            <person name="Li Q."/>
            <person name="Ju J."/>
        </authorList>
    </citation>
    <scope>NUCLEOTIDE SEQUENCE [LARGE SCALE GENOMIC DNA]</scope>
    <source>
        <strain evidence="1 2">SCSIO 3406</strain>
    </source>
</reference>
<sequence length="279" mass="30186">MFELYTQDDIDAAEARLEARMANRWPAAPAPAVPSEPERVDPAAERGLQTLCETVVCSALGSLSDQDDFLTSTMPDPPAARVLGCVLQLSGSSDARESARFWWQYAAGGGDPAASYCLYLHHLALGEDGEARWWLIEYTLIRDTETTAFRADEAASAGTALPDTLRSALKDIAEANLPITLRILNALKTHWQDLGLGHRTPVSEAVGAVLDYVPDAVRYRDDDVDLALPDPDFIDHIRTLTTPQPAPPPVVREQGAALPARPTVAGSGIPAGCWPLQRH</sequence>
<dbReference type="KEGG" id="snw:BBN63_34285"/>
<dbReference type="Proteomes" id="UP000189677">
    <property type="component" value="Chromosome"/>
</dbReference>
<accession>A0A1U9R2K6</accession>
<keyword evidence="2" id="KW-1185">Reference proteome</keyword>
<evidence type="ECO:0000313" key="2">
    <source>
        <dbReference type="Proteomes" id="UP000189677"/>
    </source>
</evidence>
<gene>
    <name evidence="1" type="ORF">BBN63_34285</name>
</gene>